<dbReference type="Pfam" id="PF04535">
    <property type="entry name" value="CASP_dom"/>
    <property type="match status" value="1"/>
</dbReference>
<keyword evidence="4 8" id="KW-1003">Cell membrane</keyword>
<evidence type="ECO:0000313" key="11">
    <source>
        <dbReference type="Proteomes" id="UP001141806"/>
    </source>
</evidence>
<gene>
    <name evidence="10" type="ORF">NE237_015566</name>
</gene>
<dbReference type="InterPro" id="IPR045009">
    <property type="entry name" value="CASPL-5"/>
</dbReference>
<dbReference type="PANTHER" id="PTHR32021:SF5">
    <property type="entry name" value="CASP-LIKE PROTEIN 5B3"/>
    <property type="match status" value="1"/>
</dbReference>
<feature type="transmembrane region" description="Helical" evidence="8">
    <location>
        <begin position="96"/>
        <end position="121"/>
    </location>
</feature>
<organism evidence="10 11">
    <name type="scientific">Protea cynaroides</name>
    <dbReference type="NCBI Taxonomy" id="273540"/>
    <lineage>
        <taxon>Eukaryota</taxon>
        <taxon>Viridiplantae</taxon>
        <taxon>Streptophyta</taxon>
        <taxon>Embryophyta</taxon>
        <taxon>Tracheophyta</taxon>
        <taxon>Spermatophyta</taxon>
        <taxon>Magnoliopsida</taxon>
        <taxon>Proteales</taxon>
        <taxon>Proteaceae</taxon>
        <taxon>Protea</taxon>
    </lineage>
</organism>
<evidence type="ECO:0000256" key="5">
    <source>
        <dbReference type="ARBA" id="ARBA00022692"/>
    </source>
</evidence>
<feature type="domain" description="Casparian strip membrane protein" evidence="9">
    <location>
        <begin position="74"/>
        <end position="188"/>
    </location>
</feature>
<evidence type="ECO:0000256" key="7">
    <source>
        <dbReference type="ARBA" id="ARBA00023136"/>
    </source>
</evidence>
<dbReference type="OrthoDB" id="754299at2759"/>
<dbReference type="InterPro" id="IPR006702">
    <property type="entry name" value="CASP_dom"/>
</dbReference>
<feature type="transmembrane region" description="Helical" evidence="8">
    <location>
        <begin position="182"/>
        <end position="202"/>
    </location>
</feature>
<feature type="transmembrane region" description="Helical" evidence="8">
    <location>
        <begin position="141"/>
        <end position="161"/>
    </location>
</feature>
<keyword evidence="7 8" id="KW-0472">Membrane</keyword>
<dbReference type="GO" id="GO:0005886">
    <property type="term" value="C:plasma membrane"/>
    <property type="evidence" value="ECO:0007669"/>
    <property type="project" value="UniProtKB-SubCell"/>
</dbReference>
<sequence>MMTKTFVIFWDETLRTINRFRGVADWRNSSLKLISSIASQPRACSDAWRDGFSSIFPLEELINFSPHLNFVEKCLFAASSIASMASTSSFFQVTAFCYLIASMALQVIWSFALACLDTYALARNNVLYNPILVSLFVVGDWVTAMMSLAAASSSAGIVVLYTSDLGSWKGEECMKYQISVCMAFFSWIMVGISSFIMLWIMAAG</sequence>
<comment type="subunit">
    <text evidence="3 8">Homodimer and heterodimers.</text>
</comment>
<reference evidence="10" key="1">
    <citation type="journal article" date="2023" name="Plant J.">
        <title>The genome of the king protea, Protea cynaroides.</title>
        <authorList>
            <person name="Chang J."/>
            <person name="Duong T.A."/>
            <person name="Schoeman C."/>
            <person name="Ma X."/>
            <person name="Roodt D."/>
            <person name="Barker N."/>
            <person name="Li Z."/>
            <person name="Van de Peer Y."/>
            <person name="Mizrachi E."/>
        </authorList>
    </citation>
    <scope>NUCLEOTIDE SEQUENCE</scope>
    <source>
        <tissue evidence="10">Young leaves</tissue>
    </source>
</reference>
<evidence type="ECO:0000256" key="1">
    <source>
        <dbReference type="ARBA" id="ARBA00004651"/>
    </source>
</evidence>
<name>A0A9Q0QR73_9MAGN</name>
<evidence type="ECO:0000256" key="3">
    <source>
        <dbReference type="ARBA" id="ARBA00011489"/>
    </source>
</evidence>
<keyword evidence="11" id="KW-1185">Reference proteome</keyword>
<evidence type="ECO:0000259" key="9">
    <source>
        <dbReference type="Pfam" id="PF04535"/>
    </source>
</evidence>
<evidence type="ECO:0000256" key="8">
    <source>
        <dbReference type="RuleBase" id="RU361233"/>
    </source>
</evidence>
<comment type="caution">
    <text evidence="10">The sequence shown here is derived from an EMBL/GenBank/DDBJ whole genome shotgun (WGS) entry which is preliminary data.</text>
</comment>
<dbReference type="AlphaFoldDB" id="A0A9Q0QR73"/>
<comment type="subcellular location">
    <subcellularLocation>
        <location evidence="1 8">Cell membrane</location>
        <topology evidence="1 8">Multi-pass membrane protein</topology>
    </subcellularLocation>
</comment>
<evidence type="ECO:0000256" key="4">
    <source>
        <dbReference type="ARBA" id="ARBA00022475"/>
    </source>
</evidence>
<evidence type="ECO:0000256" key="2">
    <source>
        <dbReference type="ARBA" id="ARBA00007651"/>
    </source>
</evidence>
<evidence type="ECO:0000256" key="6">
    <source>
        <dbReference type="ARBA" id="ARBA00022989"/>
    </source>
</evidence>
<protein>
    <recommendedName>
        <fullName evidence="8">CASP-like protein</fullName>
    </recommendedName>
</protein>
<dbReference type="Proteomes" id="UP001141806">
    <property type="component" value="Unassembled WGS sequence"/>
</dbReference>
<comment type="caution">
    <text evidence="8">Lacks conserved residue(s) required for the propagation of feature annotation.</text>
</comment>
<keyword evidence="5 8" id="KW-0812">Transmembrane</keyword>
<dbReference type="PANTHER" id="PTHR32021">
    <property type="entry name" value="CASP-LIKE PROTEIN 5B3"/>
    <property type="match status" value="1"/>
</dbReference>
<comment type="similarity">
    <text evidence="2 8">Belongs to the Casparian strip membrane proteins (CASP) family.</text>
</comment>
<proteinExistence type="inferred from homology"/>
<dbReference type="EMBL" id="JAMYWD010000006">
    <property type="protein sequence ID" value="KAJ4968865.1"/>
    <property type="molecule type" value="Genomic_DNA"/>
</dbReference>
<accession>A0A9Q0QR73</accession>
<evidence type="ECO:0000313" key="10">
    <source>
        <dbReference type="EMBL" id="KAJ4968865.1"/>
    </source>
</evidence>
<keyword evidence="6 8" id="KW-1133">Transmembrane helix</keyword>